<dbReference type="InterPro" id="IPR032823">
    <property type="entry name" value="BCA_ABC_TP_C"/>
</dbReference>
<sequence length="258" mass="28108">MAANQDTILSVEGLRKRYGGVPALQGVDFNIRRGEVCGLIGPNGSGKSTLFDCCTGLQRSDSGKVVLNGHDITGWSMNRISREGRLVRSFQKTVVFHSLNAEENLVLAGQMSSFPGLLSTFSIGPGASRRVRRLRERAGELIEIAGLQRVAHLPAGNMSGGQQKLLQFALMLMPEPELILLDEPLAGINPVLIEKVIESIRDANRRLGVTFVVIEHNTDVLMDLSHRVIVLHQGTKLAEGEPESIVRNPQVIEAYLGV</sequence>
<keyword evidence="3" id="KW-0472">Membrane</keyword>
<evidence type="ECO:0000256" key="5">
    <source>
        <dbReference type="ARBA" id="ARBA00022840"/>
    </source>
</evidence>
<dbReference type="Proteomes" id="UP000035963">
    <property type="component" value="Unassembled WGS sequence"/>
</dbReference>
<keyword evidence="2" id="KW-1003">Cell membrane</keyword>
<protein>
    <submittedName>
        <fullName evidence="7">ABC transporter ATP-binding protein</fullName>
    </submittedName>
</protein>
<dbReference type="GO" id="GO:0005886">
    <property type="term" value="C:plasma membrane"/>
    <property type="evidence" value="ECO:0007669"/>
    <property type="project" value="TreeGrafter"/>
</dbReference>
<accession>A0A0J1CII3</accession>
<dbReference type="InterPro" id="IPR051120">
    <property type="entry name" value="ABC_AA/LPS_Transport"/>
</dbReference>
<keyword evidence="8" id="KW-1185">Reference proteome</keyword>
<dbReference type="Gene3D" id="3.40.50.300">
    <property type="entry name" value="P-loop containing nucleotide triphosphate hydrolases"/>
    <property type="match status" value="1"/>
</dbReference>
<evidence type="ECO:0000256" key="1">
    <source>
        <dbReference type="ARBA" id="ARBA00022448"/>
    </source>
</evidence>
<dbReference type="Pfam" id="PF12399">
    <property type="entry name" value="BCA_ABC_TP_C"/>
    <property type="match status" value="1"/>
</dbReference>
<dbReference type="SUPFAM" id="SSF52540">
    <property type="entry name" value="P-loop containing nucleoside triphosphate hydrolases"/>
    <property type="match status" value="1"/>
</dbReference>
<dbReference type="InterPro" id="IPR017871">
    <property type="entry name" value="ABC_transporter-like_CS"/>
</dbReference>
<evidence type="ECO:0000313" key="7">
    <source>
        <dbReference type="EMBL" id="KLU20472.1"/>
    </source>
</evidence>
<dbReference type="InterPro" id="IPR003593">
    <property type="entry name" value="AAA+_ATPase"/>
</dbReference>
<dbReference type="AlphaFoldDB" id="A0A0J1CII3"/>
<organism evidence="7 8">
    <name type="scientific">Caballeronia mineralivorans PML1(12)</name>
    <dbReference type="NCBI Taxonomy" id="908627"/>
    <lineage>
        <taxon>Bacteria</taxon>
        <taxon>Pseudomonadati</taxon>
        <taxon>Pseudomonadota</taxon>
        <taxon>Betaproteobacteria</taxon>
        <taxon>Burkholderiales</taxon>
        <taxon>Burkholderiaceae</taxon>
        <taxon>Caballeronia</taxon>
    </lineage>
</organism>
<feature type="domain" description="ABC transporter" evidence="6">
    <location>
        <begin position="9"/>
        <end position="258"/>
    </location>
</feature>
<evidence type="ECO:0000256" key="3">
    <source>
        <dbReference type="ARBA" id="ARBA00022519"/>
    </source>
</evidence>
<evidence type="ECO:0000256" key="2">
    <source>
        <dbReference type="ARBA" id="ARBA00022475"/>
    </source>
</evidence>
<dbReference type="EMBL" id="AEJF01000251">
    <property type="protein sequence ID" value="KLU20472.1"/>
    <property type="molecule type" value="Genomic_DNA"/>
</dbReference>
<reference evidence="7 8" key="1">
    <citation type="journal article" date="2015" name="Genome Announc.">
        <title>Draft Genome Sequence of Burkholderia sp. Strain PML1(12), an Ectomycorrhizosphere-Inhabiting Bacterium with Effective Mineral-Weathering Ability.</title>
        <authorList>
            <person name="Uroz S."/>
            <person name="Oger P."/>
        </authorList>
    </citation>
    <scope>NUCLEOTIDE SEQUENCE [LARGE SCALE GENOMIC DNA]</scope>
    <source>
        <strain evidence="8">PML1(12)</strain>
    </source>
</reference>
<comment type="caution">
    <text evidence="7">The sequence shown here is derived from an EMBL/GenBank/DDBJ whole genome shotgun (WGS) entry which is preliminary data.</text>
</comment>
<dbReference type="PROSITE" id="PS00211">
    <property type="entry name" value="ABC_TRANSPORTER_1"/>
    <property type="match status" value="1"/>
</dbReference>
<evidence type="ECO:0000313" key="8">
    <source>
        <dbReference type="Proteomes" id="UP000035963"/>
    </source>
</evidence>
<dbReference type="PATRIC" id="fig|908627.4.peg.9177"/>
<gene>
    <name evidence="7" type="ORF">EOS_40870</name>
</gene>
<name>A0A0J1CII3_9BURK</name>
<evidence type="ECO:0000256" key="4">
    <source>
        <dbReference type="ARBA" id="ARBA00022741"/>
    </source>
</evidence>
<dbReference type="OrthoDB" id="9781337at2"/>
<dbReference type="PANTHER" id="PTHR45772">
    <property type="entry name" value="CONSERVED COMPONENT OF ABC TRANSPORTER FOR NATURAL AMINO ACIDS-RELATED"/>
    <property type="match status" value="1"/>
</dbReference>
<keyword evidence="3" id="KW-0997">Cell inner membrane</keyword>
<dbReference type="GO" id="GO:0016887">
    <property type="term" value="F:ATP hydrolysis activity"/>
    <property type="evidence" value="ECO:0007669"/>
    <property type="project" value="InterPro"/>
</dbReference>
<evidence type="ECO:0000259" key="6">
    <source>
        <dbReference type="PROSITE" id="PS50893"/>
    </source>
</evidence>
<keyword evidence="4" id="KW-0547">Nucleotide-binding</keyword>
<dbReference type="Pfam" id="PF00005">
    <property type="entry name" value="ABC_tran"/>
    <property type="match status" value="1"/>
</dbReference>
<dbReference type="CDD" id="cd03219">
    <property type="entry name" value="ABC_Mj1267_LivG_branched"/>
    <property type="match status" value="1"/>
</dbReference>
<keyword evidence="5 7" id="KW-0067">ATP-binding</keyword>
<dbReference type="GO" id="GO:0005524">
    <property type="term" value="F:ATP binding"/>
    <property type="evidence" value="ECO:0007669"/>
    <property type="project" value="UniProtKB-KW"/>
</dbReference>
<dbReference type="RefSeq" id="WP_047897940.1">
    <property type="nucleotide sequence ID" value="NZ_AEJF01000251.1"/>
</dbReference>
<proteinExistence type="predicted"/>
<dbReference type="SMART" id="SM00382">
    <property type="entry name" value="AAA"/>
    <property type="match status" value="1"/>
</dbReference>
<dbReference type="PROSITE" id="PS50893">
    <property type="entry name" value="ABC_TRANSPORTER_2"/>
    <property type="match status" value="1"/>
</dbReference>
<keyword evidence="1" id="KW-0813">Transport</keyword>
<dbReference type="InterPro" id="IPR027417">
    <property type="entry name" value="P-loop_NTPase"/>
</dbReference>
<dbReference type="PANTHER" id="PTHR45772:SF9">
    <property type="entry name" value="CONSERVED COMPONENT OF ABC TRANSPORTER FOR NATURAL AMINO ACIDS"/>
    <property type="match status" value="1"/>
</dbReference>
<dbReference type="InterPro" id="IPR003439">
    <property type="entry name" value="ABC_transporter-like_ATP-bd"/>
</dbReference>